<evidence type="ECO:0000313" key="3">
    <source>
        <dbReference type="Proteomes" id="UP000723463"/>
    </source>
</evidence>
<evidence type="ECO:0000256" key="1">
    <source>
        <dbReference type="SAM" id="MobiDB-lite"/>
    </source>
</evidence>
<sequence length="649" mass="72124">KTPVAQHPSDDNEPQMSKEIPPLANEVSALADISVPTKHVVSQSDTDAQVALGDKYMGSQDYQAAMECYLKAANQGFVEAQINIGIMYYEGNGVPQDFVKAMEWFHMAADQGHAGAQYNIGHMYERGDGVPQDFAKAMEWFRMAADQGDADAQFNIGTMYEEGKGVPQDFAKAMEWYRMAADQGYASAEINIGTMYDEGKGVPQDFAKAMEWYRMAADQGYAGAETNIGTMYHDGKGVPQDFAKAMEWYLKAADQGLPVTQCNIGLMYEQGDGVPQDFDKAMEWYRMAADQGHAHAQCSIGVMYYKSQGMTKNDSEAIKWFQKAAEQGYPNAQEWLKKLSTSPRGGVVYVDIYADRITKEKFILWEDVRLVFHNALHVRHKARVVPFVKDDDFNTYVYGLTTRDSFVRAQNTKQKLEDASVRARNKELARKYAKEAMTKIADTMDLDALHTKGDADPADFWKALECYLKAVHQSHAHAQVQVGDLFFEGQDVSKDSFIAMGWYHKAAFQGDTNAQRKVEALRLSERLMTAAPETPTSSILKAQHNSSKTSIAHPSGDDNDPQMSKETPPLANEVSTLADISVPTKHVASQSDIDAQVVLGGKYIANQDYQAAMKCYLKATKQGHPVGQRRVGSMYDSGEGVTQNYSTAM</sequence>
<evidence type="ECO:0008006" key="4">
    <source>
        <dbReference type="Google" id="ProtNLM"/>
    </source>
</evidence>
<dbReference type="AlphaFoldDB" id="A0A9P6FAI9"/>
<dbReference type="Gene3D" id="1.25.40.10">
    <property type="entry name" value="Tetratricopeptide repeat domain"/>
    <property type="match status" value="4"/>
</dbReference>
<dbReference type="SMART" id="SM00671">
    <property type="entry name" value="SEL1"/>
    <property type="match status" value="10"/>
</dbReference>
<dbReference type="PANTHER" id="PTHR43628:SF1">
    <property type="entry name" value="CHITIN SYNTHASE REGULATORY FACTOR 2-RELATED"/>
    <property type="match status" value="1"/>
</dbReference>
<dbReference type="SUPFAM" id="SSF81901">
    <property type="entry name" value="HCP-like"/>
    <property type="match status" value="4"/>
</dbReference>
<dbReference type="EMBL" id="JAAAXW010000068">
    <property type="protein sequence ID" value="KAF9545669.1"/>
    <property type="molecule type" value="Genomic_DNA"/>
</dbReference>
<evidence type="ECO:0000313" key="2">
    <source>
        <dbReference type="EMBL" id="KAF9545669.1"/>
    </source>
</evidence>
<organism evidence="2 3">
    <name type="scientific">Mortierella hygrophila</name>
    <dbReference type="NCBI Taxonomy" id="979708"/>
    <lineage>
        <taxon>Eukaryota</taxon>
        <taxon>Fungi</taxon>
        <taxon>Fungi incertae sedis</taxon>
        <taxon>Mucoromycota</taxon>
        <taxon>Mortierellomycotina</taxon>
        <taxon>Mortierellomycetes</taxon>
        <taxon>Mortierellales</taxon>
        <taxon>Mortierellaceae</taxon>
        <taxon>Mortierella</taxon>
    </lineage>
</organism>
<feature type="compositionally biased region" description="Polar residues" evidence="1">
    <location>
        <begin position="640"/>
        <end position="649"/>
    </location>
</feature>
<dbReference type="Proteomes" id="UP000723463">
    <property type="component" value="Unassembled WGS sequence"/>
</dbReference>
<dbReference type="InterPro" id="IPR052945">
    <property type="entry name" value="Mitotic_Regulator"/>
</dbReference>
<comment type="caution">
    <text evidence="2">The sequence shown here is derived from an EMBL/GenBank/DDBJ whole genome shotgun (WGS) entry which is preliminary data.</text>
</comment>
<feature type="compositionally biased region" description="Polar residues" evidence="1">
    <location>
        <begin position="534"/>
        <end position="552"/>
    </location>
</feature>
<proteinExistence type="predicted"/>
<protein>
    <recommendedName>
        <fullName evidence="4">HCP-like protein</fullName>
    </recommendedName>
</protein>
<keyword evidence="3" id="KW-1185">Reference proteome</keyword>
<accession>A0A9P6FAI9</accession>
<feature type="region of interest" description="Disordered" evidence="1">
    <location>
        <begin position="628"/>
        <end position="649"/>
    </location>
</feature>
<dbReference type="InterPro" id="IPR006597">
    <property type="entry name" value="Sel1-like"/>
</dbReference>
<name>A0A9P6FAI9_9FUNG</name>
<feature type="non-terminal residue" evidence="2">
    <location>
        <position position="649"/>
    </location>
</feature>
<feature type="region of interest" description="Disordered" evidence="1">
    <location>
        <begin position="532"/>
        <end position="568"/>
    </location>
</feature>
<reference evidence="2" key="1">
    <citation type="journal article" date="2020" name="Fungal Divers.">
        <title>Resolving the Mortierellaceae phylogeny through synthesis of multi-gene phylogenetics and phylogenomics.</title>
        <authorList>
            <person name="Vandepol N."/>
            <person name="Liber J."/>
            <person name="Desiro A."/>
            <person name="Na H."/>
            <person name="Kennedy M."/>
            <person name="Barry K."/>
            <person name="Grigoriev I.V."/>
            <person name="Miller A.N."/>
            <person name="O'Donnell K."/>
            <person name="Stajich J.E."/>
            <person name="Bonito G."/>
        </authorList>
    </citation>
    <scope>NUCLEOTIDE SEQUENCE</scope>
    <source>
        <strain evidence="2">NRRL 2591</strain>
    </source>
</reference>
<gene>
    <name evidence="2" type="ORF">EC957_010652</name>
</gene>
<dbReference type="PANTHER" id="PTHR43628">
    <property type="entry name" value="ACTIVATOR OF C KINASE PROTEIN 1-RELATED"/>
    <property type="match status" value="1"/>
</dbReference>
<dbReference type="InterPro" id="IPR011990">
    <property type="entry name" value="TPR-like_helical_dom_sf"/>
</dbReference>
<dbReference type="Pfam" id="PF08238">
    <property type="entry name" value="Sel1"/>
    <property type="match status" value="12"/>
</dbReference>